<name>L1JFL9_GUITC</name>
<dbReference type="KEGG" id="gtt:GUITHDRAFT_106726"/>
<reference evidence="4" key="2">
    <citation type="submission" date="2012-11" db="EMBL/GenBank/DDBJ databases">
        <authorList>
            <person name="Kuo A."/>
            <person name="Curtis B.A."/>
            <person name="Tanifuji G."/>
            <person name="Burki F."/>
            <person name="Gruber A."/>
            <person name="Irimia M."/>
            <person name="Maruyama S."/>
            <person name="Arias M.C."/>
            <person name="Ball S.G."/>
            <person name="Gile G.H."/>
            <person name="Hirakawa Y."/>
            <person name="Hopkins J.F."/>
            <person name="Rensing S.A."/>
            <person name="Schmutz J."/>
            <person name="Symeonidi A."/>
            <person name="Elias M."/>
            <person name="Eveleigh R.J."/>
            <person name="Herman E.K."/>
            <person name="Klute M.J."/>
            <person name="Nakayama T."/>
            <person name="Obornik M."/>
            <person name="Reyes-Prieto A."/>
            <person name="Armbrust E.V."/>
            <person name="Aves S.J."/>
            <person name="Beiko R.G."/>
            <person name="Coutinho P."/>
            <person name="Dacks J.B."/>
            <person name="Durnford D.G."/>
            <person name="Fast N.M."/>
            <person name="Green B.R."/>
            <person name="Grisdale C."/>
            <person name="Hempe F."/>
            <person name="Henrissat B."/>
            <person name="Hoppner M.P."/>
            <person name="Ishida K.-I."/>
            <person name="Kim E."/>
            <person name="Koreny L."/>
            <person name="Kroth P.G."/>
            <person name="Liu Y."/>
            <person name="Malik S.-B."/>
            <person name="Maier U.G."/>
            <person name="McRose D."/>
            <person name="Mock T."/>
            <person name="Neilson J.A."/>
            <person name="Onodera N.T."/>
            <person name="Poole A.M."/>
            <person name="Pritham E.J."/>
            <person name="Richards T.A."/>
            <person name="Rocap G."/>
            <person name="Roy S.W."/>
            <person name="Sarai C."/>
            <person name="Schaack S."/>
            <person name="Shirato S."/>
            <person name="Slamovits C.H."/>
            <person name="Spencer D.F."/>
            <person name="Suzuki S."/>
            <person name="Worden A.Z."/>
            <person name="Zauner S."/>
            <person name="Barry K."/>
            <person name="Bell C."/>
            <person name="Bharti A.K."/>
            <person name="Crow J.A."/>
            <person name="Grimwood J."/>
            <person name="Kramer R."/>
            <person name="Lindquist E."/>
            <person name="Lucas S."/>
            <person name="Salamov A."/>
            <person name="McFadden G.I."/>
            <person name="Lane C.E."/>
            <person name="Keeling P.J."/>
            <person name="Gray M.W."/>
            <person name="Grigoriev I.V."/>
            <person name="Archibald J.M."/>
        </authorList>
    </citation>
    <scope>NUCLEOTIDE SEQUENCE</scope>
    <source>
        <strain evidence="4">CCMP2712</strain>
    </source>
</reference>
<keyword evidence="1" id="KW-0175">Coiled coil</keyword>
<keyword evidence="4" id="KW-1185">Reference proteome</keyword>
<dbReference type="EnsemblProtists" id="EKX47276">
    <property type="protein sequence ID" value="EKX47276"/>
    <property type="gene ID" value="GUITHDRAFT_106726"/>
</dbReference>
<evidence type="ECO:0000313" key="4">
    <source>
        <dbReference type="Proteomes" id="UP000011087"/>
    </source>
</evidence>
<evidence type="ECO:0000313" key="2">
    <source>
        <dbReference type="EMBL" id="EKX47276.1"/>
    </source>
</evidence>
<dbReference type="Proteomes" id="UP000011087">
    <property type="component" value="Unassembled WGS sequence"/>
</dbReference>
<dbReference type="HOGENOM" id="CLU_861794_0_0_1"/>
<reference evidence="3" key="3">
    <citation type="submission" date="2015-06" db="UniProtKB">
        <authorList>
            <consortium name="EnsemblProtists"/>
        </authorList>
    </citation>
    <scope>IDENTIFICATION</scope>
</reference>
<dbReference type="RefSeq" id="XP_005834256.1">
    <property type="nucleotide sequence ID" value="XM_005834199.1"/>
</dbReference>
<dbReference type="EMBL" id="JH992990">
    <property type="protein sequence ID" value="EKX47276.1"/>
    <property type="molecule type" value="Genomic_DNA"/>
</dbReference>
<sequence length="323" mass="36516">MVVALSFIVREIQKCRQDLGRTLSGAQQNMREPLLDKNKFKISNKGRASSNDFSSLTSQSLSLLSESARREAELRYQRDQLELQLREATTKLEKMKVEQQLLIRDFDAAVENLRRISCDCCALSLQVDTTCREHSELKKQRQEVCALLTNAPQQLNACSLSLQQVVKSIWSREDVGIESGETDKTGAGRDKSREVKLVFKMWNLTRIFDKRIKSVGYSGALRATRSLVRSVVSLWGELVVISRKVRTASELWLQSRLKMKKEVERSERHHHLLSASERSLASFLSMACDRSPHQKVANFACYDGLATENSKKTASVGSHGPVV</sequence>
<dbReference type="AlphaFoldDB" id="L1JFL9"/>
<dbReference type="PaxDb" id="55529-EKX47276"/>
<protein>
    <submittedName>
        <fullName evidence="2 3">Uncharacterized protein</fullName>
    </submittedName>
</protein>
<evidence type="ECO:0000256" key="1">
    <source>
        <dbReference type="SAM" id="Coils"/>
    </source>
</evidence>
<reference evidence="2 4" key="1">
    <citation type="journal article" date="2012" name="Nature">
        <title>Algal genomes reveal evolutionary mosaicism and the fate of nucleomorphs.</title>
        <authorList>
            <consortium name="DOE Joint Genome Institute"/>
            <person name="Curtis B.A."/>
            <person name="Tanifuji G."/>
            <person name="Burki F."/>
            <person name="Gruber A."/>
            <person name="Irimia M."/>
            <person name="Maruyama S."/>
            <person name="Arias M.C."/>
            <person name="Ball S.G."/>
            <person name="Gile G.H."/>
            <person name="Hirakawa Y."/>
            <person name="Hopkins J.F."/>
            <person name="Kuo A."/>
            <person name="Rensing S.A."/>
            <person name="Schmutz J."/>
            <person name="Symeonidi A."/>
            <person name="Elias M."/>
            <person name="Eveleigh R.J."/>
            <person name="Herman E.K."/>
            <person name="Klute M.J."/>
            <person name="Nakayama T."/>
            <person name="Obornik M."/>
            <person name="Reyes-Prieto A."/>
            <person name="Armbrust E.V."/>
            <person name="Aves S.J."/>
            <person name="Beiko R.G."/>
            <person name="Coutinho P."/>
            <person name="Dacks J.B."/>
            <person name="Durnford D.G."/>
            <person name="Fast N.M."/>
            <person name="Green B.R."/>
            <person name="Grisdale C.J."/>
            <person name="Hempel F."/>
            <person name="Henrissat B."/>
            <person name="Hoppner M.P."/>
            <person name="Ishida K."/>
            <person name="Kim E."/>
            <person name="Koreny L."/>
            <person name="Kroth P.G."/>
            <person name="Liu Y."/>
            <person name="Malik S.B."/>
            <person name="Maier U.G."/>
            <person name="McRose D."/>
            <person name="Mock T."/>
            <person name="Neilson J.A."/>
            <person name="Onodera N.T."/>
            <person name="Poole A.M."/>
            <person name="Pritham E.J."/>
            <person name="Richards T.A."/>
            <person name="Rocap G."/>
            <person name="Roy S.W."/>
            <person name="Sarai C."/>
            <person name="Schaack S."/>
            <person name="Shirato S."/>
            <person name="Slamovits C.H."/>
            <person name="Spencer D.F."/>
            <person name="Suzuki S."/>
            <person name="Worden A.Z."/>
            <person name="Zauner S."/>
            <person name="Barry K."/>
            <person name="Bell C."/>
            <person name="Bharti A.K."/>
            <person name="Crow J.A."/>
            <person name="Grimwood J."/>
            <person name="Kramer R."/>
            <person name="Lindquist E."/>
            <person name="Lucas S."/>
            <person name="Salamov A."/>
            <person name="McFadden G.I."/>
            <person name="Lane C.E."/>
            <person name="Keeling P.J."/>
            <person name="Gray M.W."/>
            <person name="Grigoriev I.V."/>
            <person name="Archibald J.M."/>
        </authorList>
    </citation>
    <scope>NUCLEOTIDE SEQUENCE</scope>
    <source>
        <strain evidence="2 4">CCMP2712</strain>
    </source>
</reference>
<feature type="coiled-coil region" evidence="1">
    <location>
        <begin position="71"/>
        <end position="105"/>
    </location>
</feature>
<evidence type="ECO:0000313" key="3">
    <source>
        <dbReference type="EnsemblProtists" id="EKX47276"/>
    </source>
</evidence>
<dbReference type="GeneID" id="17303931"/>
<accession>L1JFL9</accession>
<proteinExistence type="predicted"/>
<gene>
    <name evidence="2" type="ORF">GUITHDRAFT_106726</name>
</gene>
<organism evidence="2">
    <name type="scientific">Guillardia theta (strain CCMP2712)</name>
    <name type="common">Cryptophyte</name>
    <dbReference type="NCBI Taxonomy" id="905079"/>
    <lineage>
        <taxon>Eukaryota</taxon>
        <taxon>Cryptophyceae</taxon>
        <taxon>Pyrenomonadales</taxon>
        <taxon>Geminigeraceae</taxon>
        <taxon>Guillardia</taxon>
    </lineage>
</organism>